<keyword evidence="6 13" id="KW-0547">Nucleotide-binding</keyword>
<feature type="transmembrane region" description="Helical" evidence="13">
    <location>
        <begin position="408"/>
        <end position="433"/>
    </location>
</feature>
<dbReference type="Pfam" id="PF00403">
    <property type="entry name" value="HMA"/>
    <property type="match status" value="1"/>
</dbReference>
<dbReference type="SUPFAM" id="SSF55008">
    <property type="entry name" value="HMA, heavy metal-associated domain"/>
    <property type="match status" value="1"/>
</dbReference>
<organism evidence="15 16">
    <name type="scientific">Rubidibacter lacunae KORDI 51-2</name>
    <dbReference type="NCBI Taxonomy" id="582515"/>
    <lineage>
        <taxon>Bacteria</taxon>
        <taxon>Bacillati</taxon>
        <taxon>Cyanobacteriota</taxon>
        <taxon>Cyanophyceae</taxon>
        <taxon>Oscillatoriophycideae</taxon>
        <taxon>Chroococcales</taxon>
        <taxon>Aphanothecaceae</taxon>
        <taxon>Rubidibacter</taxon>
    </lineage>
</organism>
<accession>U5DL13</accession>
<dbReference type="Gene3D" id="3.30.70.100">
    <property type="match status" value="1"/>
</dbReference>
<evidence type="ECO:0000259" key="14">
    <source>
        <dbReference type="PROSITE" id="PS50846"/>
    </source>
</evidence>
<dbReference type="InterPro" id="IPR023214">
    <property type="entry name" value="HAD_sf"/>
</dbReference>
<keyword evidence="16" id="KW-1185">Reference proteome</keyword>
<dbReference type="Pfam" id="PF00702">
    <property type="entry name" value="Hydrolase"/>
    <property type="match status" value="1"/>
</dbReference>
<dbReference type="SUPFAM" id="SSF56784">
    <property type="entry name" value="HAD-like"/>
    <property type="match status" value="1"/>
</dbReference>
<evidence type="ECO:0000256" key="2">
    <source>
        <dbReference type="ARBA" id="ARBA00006024"/>
    </source>
</evidence>
<dbReference type="GO" id="GO:0005886">
    <property type="term" value="C:plasma membrane"/>
    <property type="evidence" value="ECO:0007669"/>
    <property type="project" value="UniProtKB-SubCell"/>
</dbReference>
<evidence type="ECO:0000256" key="11">
    <source>
        <dbReference type="ARBA" id="ARBA00023008"/>
    </source>
</evidence>
<feature type="transmembrane region" description="Helical" evidence="13">
    <location>
        <begin position="375"/>
        <end position="396"/>
    </location>
</feature>
<evidence type="ECO:0000256" key="6">
    <source>
        <dbReference type="ARBA" id="ARBA00022741"/>
    </source>
</evidence>
<dbReference type="InterPro" id="IPR017969">
    <property type="entry name" value="Heavy-metal-associated_CS"/>
</dbReference>
<name>U5DL13_9CHRO</name>
<evidence type="ECO:0000256" key="5">
    <source>
        <dbReference type="ARBA" id="ARBA00022723"/>
    </source>
</evidence>
<dbReference type="InterPro" id="IPR006121">
    <property type="entry name" value="HMA_dom"/>
</dbReference>
<dbReference type="GO" id="GO:0043682">
    <property type="term" value="F:P-type divalent copper transporter activity"/>
    <property type="evidence" value="ECO:0007669"/>
    <property type="project" value="TreeGrafter"/>
</dbReference>
<dbReference type="NCBIfam" id="TIGR01511">
    <property type="entry name" value="ATPase-IB1_Cu"/>
    <property type="match status" value="1"/>
</dbReference>
<dbReference type="InterPro" id="IPR036412">
    <property type="entry name" value="HAD-like_sf"/>
</dbReference>
<dbReference type="SFLD" id="SFLDF00027">
    <property type="entry name" value="p-type_atpase"/>
    <property type="match status" value="1"/>
</dbReference>
<proteinExistence type="inferred from homology"/>
<dbReference type="InterPro" id="IPR023299">
    <property type="entry name" value="ATPase_P-typ_cyto_dom_N"/>
</dbReference>
<dbReference type="Gene3D" id="3.40.1110.10">
    <property type="entry name" value="Calcium-transporting ATPase, cytoplasmic domain N"/>
    <property type="match status" value="1"/>
</dbReference>
<keyword evidence="3 13" id="KW-1003">Cell membrane</keyword>
<feature type="domain" description="HMA" evidence="14">
    <location>
        <begin position="39"/>
        <end position="104"/>
    </location>
</feature>
<keyword evidence="7" id="KW-0187">Copper transport</keyword>
<keyword evidence="8 13" id="KW-0067">ATP-binding</keyword>
<dbReference type="InParanoid" id="U5DL13"/>
<dbReference type="PRINTS" id="PR00119">
    <property type="entry name" value="CATATPASE"/>
</dbReference>
<dbReference type="PANTHER" id="PTHR43520:SF8">
    <property type="entry name" value="P-TYPE CU(+) TRANSPORTER"/>
    <property type="match status" value="1"/>
</dbReference>
<dbReference type="InterPro" id="IPR027256">
    <property type="entry name" value="P-typ_ATPase_IB"/>
</dbReference>
<dbReference type="PANTHER" id="PTHR43520">
    <property type="entry name" value="ATP7, ISOFORM B"/>
    <property type="match status" value="1"/>
</dbReference>
<dbReference type="SUPFAM" id="SSF81653">
    <property type="entry name" value="Calcium ATPase, transduction domain A"/>
    <property type="match status" value="1"/>
</dbReference>
<feature type="transmembrane region" description="Helical" evidence="13">
    <location>
        <begin position="158"/>
        <end position="179"/>
    </location>
</feature>
<evidence type="ECO:0000256" key="3">
    <source>
        <dbReference type="ARBA" id="ARBA00022475"/>
    </source>
</evidence>
<dbReference type="SFLD" id="SFLDS00003">
    <property type="entry name" value="Haloacid_Dehalogenase"/>
    <property type="match status" value="1"/>
</dbReference>
<evidence type="ECO:0000256" key="8">
    <source>
        <dbReference type="ARBA" id="ARBA00022840"/>
    </source>
</evidence>
<dbReference type="InterPro" id="IPR023298">
    <property type="entry name" value="ATPase_P-typ_TM_dom_sf"/>
</dbReference>
<dbReference type="GO" id="GO:0005507">
    <property type="term" value="F:copper ion binding"/>
    <property type="evidence" value="ECO:0007669"/>
    <property type="project" value="TreeGrafter"/>
</dbReference>
<dbReference type="PROSITE" id="PS50846">
    <property type="entry name" value="HMA_2"/>
    <property type="match status" value="1"/>
</dbReference>
<dbReference type="FunCoup" id="U5DL13">
    <property type="interactions" value="409"/>
</dbReference>
<dbReference type="PROSITE" id="PS00154">
    <property type="entry name" value="ATPASE_E1_E2"/>
    <property type="match status" value="1"/>
</dbReference>
<dbReference type="GO" id="GO:0005524">
    <property type="term" value="F:ATP binding"/>
    <property type="evidence" value="ECO:0007669"/>
    <property type="project" value="UniProtKB-UniRule"/>
</dbReference>
<dbReference type="SFLD" id="SFLDG00002">
    <property type="entry name" value="C1.7:_P-type_atpase_like"/>
    <property type="match status" value="1"/>
</dbReference>
<evidence type="ECO:0000256" key="12">
    <source>
        <dbReference type="ARBA" id="ARBA00023136"/>
    </source>
</evidence>
<dbReference type="FunFam" id="2.70.150.10:FF:000020">
    <property type="entry name" value="Copper-exporting P-type ATPase A"/>
    <property type="match status" value="1"/>
</dbReference>
<gene>
    <name evidence="15" type="ORF">KR51_00021430</name>
</gene>
<keyword evidence="7" id="KW-0813">Transport</keyword>
<dbReference type="Gene3D" id="3.40.50.1000">
    <property type="entry name" value="HAD superfamily/HAD-like"/>
    <property type="match status" value="1"/>
</dbReference>
<comment type="similarity">
    <text evidence="2 13">Belongs to the cation transport ATPase (P-type) (TC 3.A.3) family. Type IB subfamily.</text>
</comment>
<evidence type="ECO:0000256" key="1">
    <source>
        <dbReference type="ARBA" id="ARBA00004651"/>
    </source>
</evidence>
<feature type="transmembrane region" description="Helical" evidence="13">
    <location>
        <begin position="132"/>
        <end position="152"/>
    </location>
</feature>
<protein>
    <submittedName>
        <fullName evidence="15">Copper-(Or silver)-translocating P-type ATPase</fullName>
        <ecNumber evidence="15">3.6.3.4</ecNumber>
    </submittedName>
</protein>
<keyword evidence="4 13" id="KW-0812">Transmembrane</keyword>
<dbReference type="GO" id="GO:0055070">
    <property type="term" value="P:copper ion homeostasis"/>
    <property type="evidence" value="ECO:0007669"/>
    <property type="project" value="TreeGrafter"/>
</dbReference>
<dbReference type="PROSITE" id="PS01047">
    <property type="entry name" value="HMA_1"/>
    <property type="match status" value="1"/>
</dbReference>
<comment type="caution">
    <text evidence="15">The sequence shown here is derived from an EMBL/GenBank/DDBJ whole genome shotgun (WGS) entry which is preliminary data.</text>
</comment>
<feature type="transmembrane region" description="Helical" evidence="13">
    <location>
        <begin position="221"/>
        <end position="241"/>
    </location>
</feature>
<dbReference type="GO" id="GO:0016887">
    <property type="term" value="F:ATP hydrolysis activity"/>
    <property type="evidence" value="ECO:0007669"/>
    <property type="project" value="InterPro"/>
</dbReference>
<dbReference type="Proteomes" id="UP000016960">
    <property type="component" value="Unassembled WGS sequence"/>
</dbReference>
<dbReference type="InterPro" id="IPR018303">
    <property type="entry name" value="ATPase_P-typ_P_site"/>
</dbReference>
<keyword evidence="5 13" id="KW-0479">Metal-binding</keyword>
<feature type="transmembrane region" description="Helical" evidence="13">
    <location>
        <begin position="191"/>
        <end position="209"/>
    </location>
</feature>
<dbReference type="Gene3D" id="2.70.150.10">
    <property type="entry name" value="Calcium-transporting ATPase, cytoplasmic transduction domain A"/>
    <property type="match status" value="1"/>
</dbReference>
<keyword evidence="10 13" id="KW-1133">Transmembrane helix</keyword>
<sequence length="781" mass="82123">MLGCIENAPDDADAMFDRRSNLELQTMPTQPIRASVDLSIDYLRLYGMSCASCAGRIEAALQAIGGVQTCEVNFGAELATIRHDDRVDLSALQQAVAAAGFRAEPLDDLSMEIDPVDTDERQSHQQQLLRRFVVAAVASTALMGGMLGGPMWLHAPLVQGLVATPVVMWCGQPFFVGAWRSLRHRTADMNTLVALGTGVAYAYSVFATVRPDWLRARGADPVVYFESAAMVIALILLGRWLESRARGQTTAAIRKLLGLQAKTARVIRNEEELDLPVQAVVVGDRVSVRPGETVPVDGEVVAGSSSVDEAMVTGESLPVLKQVGDEVIGGTLNKTGSFQLQATRVGKDAVLAQIVQLVRQAQGSKAPIQDLADGVTSWFVPAVLAIALVTFAVWTASGNPGLGMVATASVLIIACPCALGLATPMAIVVGTGIGAERGILIRDAETIELVGKLQVAILDKTGTLTQGNPTVTDFAIAPGGTLNDREALRLVGGLERQSEHPLAAAIVAYVTDWGIASAELPAVAEFEAVPGCGVKGNVAGVPARAGTRAWLEADGIDTSELSDRANAWEARAQTVVWLAIGDRAAGIVALADVLKPEARAAVRVLQLLGLEVMVLTGDNERVAEAIAREAGIWRFAAGVRPDRKAEEVKALQQEGKRVAMVGDGINDAPALAQANVGIAIGTGTDVAIAAGNITLMSGNLHDIAIAIQLGRATMRNVRQNLWFAFGYNVASIPIAAGLLYPTFGLLLNPAIAGGAMALSSVSVVFNALRLKRSTRSLTPHQ</sequence>
<dbReference type="InterPro" id="IPR044492">
    <property type="entry name" value="P_typ_ATPase_HD_dom"/>
</dbReference>
<keyword evidence="7" id="KW-0406">Ion transport</keyword>
<dbReference type="SUPFAM" id="SSF81665">
    <property type="entry name" value="Calcium ATPase, transmembrane domain M"/>
    <property type="match status" value="1"/>
</dbReference>
<evidence type="ECO:0000256" key="9">
    <source>
        <dbReference type="ARBA" id="ARBA00022967"/>
    </source>
</evidence>
<dbReference type="InterPro" id="IPR036163">
    <property type="entry name" value="HMA_dom_sf"/>
</dbReference>
<evidence type="ECO:0000256" key="13">
    <source>
        <dbReference type="RuleBase" id="RU362081"/>
    </source>
</evidence>
<feature type="transmembrane region" description="Helical" evidence="13">
    <location>
        <begin position="746"/>
        <end position="768"/>
    </location>
</feature>
<comment type="subcellular location">
    <subcellularLocation>
        <location evidence="1">Cell membrane</location>
        <topology evidence="1">Multi-pass membrane protein</topology>
    </subcellularLocation>
</comment>
<dbReference type="NCBIfam" id="TIGR01525">
    <property type="entry name" value="ATPase-IB_hvy"/>
    <property type="match status" value="1"/>
</dbReference>
<dbReference type="eggNOG" id="COG2217">
    <property type="taxonomic scope" value="Bacteria"/>
</dbReference>
<dbReference type="STRING" id="582515.KR51_00021430"/>
<dbReference type="InterPro" id="IPR008250">
    <property type="entry name" value="ATPase_P-typ_transduc_dom_A_sf"/>
</dbReference>
<dbReference type="EMBL" id="ASSJ01000051">
    <property type="protein sequence ID" value="ERN41254.1"/>
    <property type="molecule type" value="Genomic_DNA"/>
</dbReference>
<dbReference type="EC" id="3.6.3.4" evidence="15"/>
<dbReference type="AlphaFoldDB" id="U5DL13"/>
<dbReference type="PRINTS" id="PR00941">
    <property type="entry name" value="CDATPASE"/>
</dbReference>
<dbReference type="Pfam" id="PF00122">
    <property type="entry name" value="E1-E2_ATPase"/>
    <property type="match status" value="1"/>
</dbReference>
<keyword evidence="9" id="KW-1278">Translocase</keyword>
<dbReference type="CDD" id="cd02094">
    <property type="entry name" value="P-type_ATPase_Cu-like"/>
    <property type="match status" value="1"/>
</dbReference>
<feature type="transmembrane region" description="Helical" evidence="13">
    <location>
        <begin position="721"/>
        <end position="740"/>
    </location>
</feature>
<dbReference type="CDD" id="cd00371">
    <property type="entry name" value="HMA"/>
    <property type="match status" value="1"/>
</dbReference>
<evidence type="ECO:0000313" key="15">
    <source>
        <dbReference type="EMBL" id="ERN41254.1"/>
    </source>
</evidence>
<reference evidence="15 16" key="1">
    <citation type="submission" date="2013-05" db="EMBL/GenBank/DDBJ databases">
        <title>Draft genome sequence of Rubidibacter lacunae KORDI 51-2.</title>
        <authorList>
            <person name="Choi D.H."/>
            <person name="Noh J.H."/>
            <person name="Kwon K.-K."/>
            <person name="Lee J.-H."/>
            <person name="Ryu J.-Y."/>
        </authorList>
    </citation>
    <scope>NUCLEOTIDE SEQUENCE [LARGE SCALE GENOMIC DNA]</scope>
    <source>
        <strain evidence="15 16">KORDI 51-2</strain>
    </source>
</reference>
<dbReference type="InterPro" id="IPR059000">
    <property type="entry name" value="ATPase_P-type_domA"/>
</dbReference>
<evidence type="ECO:0000256" key="7">
    <source>
        <dbReference type="ARBA" id="ARBA00022796"/>
    </source>
</evidence>
<dbReference type="InterPro" id="IPR001757">
    <property type="entry name" value="P_typ_ATPase"/>
</dbReference>
<evidence type="ECO:0000313" key="16">
    <source>
        <dbReference type="Proteomes" id="UP000016960"/>
    </source>
</evidence>
<dbReference type="PATRIC" id="fig|582515.4.peg.2415"/>
<keyword evidence="12 13" id="KW-0472">Membrane</keyword>
<keyword evidence="15" id="KW-0378">Hydrolase</keyword>
<keyword evidence="11" id="KW-0186">Copper</keyword>
<evidence type="ECO:0000256" key="4">
    <source>
        <dbReference type="ARBA" id="ARBA00022692"/>
    </source>
</evidence>
<dbReference type="NCBIfam" id="TIGR01494">
    <property type="entry name" value="ATPase_P-type"/>
    <property type="match status" value="2"/>
</dbReference>
<evidence type="ECO:0000256" key="10">
    <source>
        <dbReference type="ARBA" id="ARBA00022989"/>
    </source>
</evidence>